<feature type="compositionally biased region" description="Basic and acidic residues" evidence="1">
    <location>
        <begin position="124"/>
        <end position="140"/>
    </location>
</feature>
<protein>
    <submittedName>
        <fullName evidence="2">Uncharacterized protein</fullName>
    </submittedName>
</protein>
<comment type="caution">
    <text evidence="2">The sequence shown here is derived from an EMBL/GenBank/DDBJ whole genome shotgun (WGS) entry which is preliminary data.</text>
</comment>
<gene>
    <name evidence="2" type="ORF">E2C01_078922</name>
</gene>
<keyword evidence="3" id="KW-1185">Reference proteome</keyword>
<dbReference type="AlphaFoldDB" id="A0A5B7IVF7"/>
<accession>A0A5B7IVF7</accession>
<organism evidence="2 3">
    <name type="scientific">Portunus trituberculatus</name>
    <name type="common">Swimming crab</name>
    <name type="synonym">Neptunus trituberculatus</name>
    <dbReference type="NCBI Taxonomy" id="210409"/>
    <lineage>
        <taxon>Eukaryota</taxon>
        <taxon>Metazoa</taxon>
        <taxon>Ecdysozoa</taxon>
        <taxon>Arthropoda</taxon>
        <taxon>Crustacea</taxon>
        <taxon>Multicrustacea</taxon>
        <taxon>Malacostraca</taxon>
        <taxon>Eumalacostraca</taxon>
        <taxon>Eucarida</taxon>
        <taxon>Decapoda</taxon>
        <taxon>Pleocyemata</taxon>
        <taxon>Brachyura</taxon>
        <taxon>Eubrachyura</taxon>
        <taxon>Portunoidea</taxon>
        <taxon>Portunidae</taxon>
        <taxon>Portuninae</taxon>
        <taxon>Portunus</taxon>
    </lineage>
</organism>
<feature type="region of interest" description="Disordered" evidence="1">
    <location>
        <begin position="36"/>
        <end position="140"/>
    </location>
</feature>
<evidence type="ECO:0000313" key="2">
    <source>
        <dbReference type="EMBL" id="MPC84194.1"/>
    </source>
</evidence>
<evidence type="ECO:0000256" key="1">
    <source>
        <dbReference type="SAM" id="MobiDB-lite"/>
    </source>
</evidence>
<reference evidence="2 3" key="1">
    <citation type="submission" date="2019-05" db="EMBL/GenBank/DDBJ databases">
        <title>Another draft genome of Portunus trituberculatus and its Hox gene families provides insights of decapod evolution.</title>
        <authorList>
            <person name="Jeong J.-H."/>
            <person name="Song I."/>
            <person name="Kim S."/>
            <person name="Choi T."/>
            <person name="Kim D."/>
            <person name="Ryu S."/>
            <person name="Kim W."/>
        </authorList>
    </citation>
    <scope>NUCLEOTIDE SEQUENCE [LARGE SCALE GENOMIC DNA]</scope>
    <source>
        <tissue evidence="2">Muscle</tissue>
    </source>
</reference>
<feature type="compositionally biased region" description="Basic residues" evidence="1">
    <location>
        <begin position="103"/>
        <end position="112"/>
    </location>
</feature>
<sequence length="140" mass="15239">MTFLVPFVIKAKNRGSSLCIFLHHLTPASLPPSYSSDFKTTHLPTRVQGPDSSTGRGISEVEEGGERGEGSWESHASQLFQTQRSLSHSSPRRHLGPVCHASASKHMKRQRRAAVINGLLRPGYEGDHAGPETRLDGSGQ</sequence>
<proteinExistence type="predicted"/>
<evidence type="ECO:0000313" key="3">
    <source>
        <dbReference type="Proteomes" id="UP000324222"/>
    </source>
</evidence>
<dbReference type="EMBL" id="VSRR010064734">
    <property type="protein sequence ID" value="MPC84194.1"/>
    <property type="molecule type" value="Genomic_DNA"/>
</dbReference>
<name>A0A5B7IVF7_PORTR</name>
<dbReference type="Proteomes" id="UP000324222">
    <property type="component" value="Unassembled WGS sequence"/>
</dbReference>